<feature type="domain" description="Nucleotidyl transferase" evidence="9">
    <location>
        <begin position="1"/>
        <end position="67"/>
    </location>
</feature>
<dbReference type="PATRIC" id="fig|237368.3.peg.1002"/>
<accession>A0A0B0ERL1</accession>
<comment type="catalytic activity">
    <reaction evidence="8">
        <text>dTTP + alpha-D-glucose 1-phosphate + H(+) = dTDP-alpha-D-glucose + diphosphate</text>
        <dbReference type="Rhea" id="RHEA:15225"/>
        <dbReference type="ChEBI" id="CHEBI:15378"/>
        <dbReference type="ChEBI" id="CHEBI:33019"/>
        <dbReference type="ChEBI" id="CHEBI:37568"/>
        <dbReference type="ChEBI" id="CHEBI:57477"/>
        <dbReference type="ChEBI" id="CHEBI:58601"/>
        <dbReference type="EC" id="2.7.7.24"/>
    </reaction>
</comment>
<evidence type="ECO:0000256" key="2">
    <source>
        <dbReference type="ARBA" id="ARBA00010480"/>
    </source>
</evidence>
<dbReference type="PANTHER" id="PTHR43532:SF1">
    <property type="entry name" value="GLUCOSE-1-PHOSPHATE THYMIDYLYLTRANSFERASE 1"/>
    <property type="match status" value="1"/>
</dbReference>
<keyword evidence="4 10" id="KW-0808">Transferase</keyword>
<gene>
    <name evidence="10" type="ORF">SCABRO_00915</name>
</gene>
<dbReference type="EC" id="2.7.7.24" evidence="3"/>
<keyword evidence="5" id="KW-0548">Nucleotidyltransferase</keyword>
<reference evidence="10 11" key="1">
    <citation type="submission" date="2014-10" db="EMBL/GenBank/DDBJ databases">
        <title>Draft genome of anammox bacterium scalindua brodae, obtained using differential coverage binning of sequence data from two enrichment reactors.</title>
        <authorList>
            <person name="Speth D.R."/>
            <person name="Russ L."/>
            <person name="Kartal B."/>
            <person name="Op den Camp H.J."/>
            <person name="Dutilh B.E."/>
            <person name="Jetten M.S."/>
        </authorList>
    </citation>
    <scope>NUCLEOTIDE SEQUENCE [LARGE SCALE GENOMIC DNA]</scope>
    <source>
        <strain evidence="10">RU1</strain>
    </source>
</reference>
<evidence type="ECO:0000256" key="1">
    <source>
        <dbReference type="ARBA" id="ARBA00001946"/>
    </source>
</evidence>
<dbReference type="PANTHER" id="PTHR43532">
    <property type="entry name" value="GLUCOSE-1-PHOSPHATE THYMIDYLYLTRANSFERASE"/>
    <property type="match status" value="1"/>
</dbReference>
<dbReference type="InterPro" id="IPR005835">
    <property type="entry name" value="NTP_transferase_dom"/>
</dbReference>
<proteinExistence type="inferred from homology"/>
<evidence type="ECO:0000256" key="8">
    <source>
        <dbReference type="ARBA" id="ARBA00049336"/>
    </source>
</evidence>
<comment type="cofactor">
    <cofactor evidence="1">
        <name>Mg(2+)</name>
        <dbReference type="ChEBI" id="CHEBI:18420"/>
    </cofactor>
</comment>
<protein>
    <recommendedName>
        <fullName evidence="3">glucose-1-phosphate thymidylyltransferase</fullName>
        <ecNumber evidence="3">2.7.7.24</ecNumber>
    </recommendedName>
</protein>
<dbReference type="Proteomes" id="UP000030652">
    <property type="component" value="Unassembled WGS sequence"/>
</dbReference>
<organism evidence="10 11">
    <name type="scientific">Candidatus Scalindua brodae</name>
    <dbReference type="NCBI Taxonomy" id="237368"/>
    <lineage>
        <taxon>Bacteria</taxon>
        <taxon>Pseudomonadati</taxon>
        <taxon>Planctomycetota</taxon>
        <taxon>Candidatus Brocadiia</taxon>
        <taxon>Candidatus Brocadiales</taxon>
        <taxon>Candidatus Scalinduaceae</taxon>
        <taxon>Candidatus Scalindua</taxon>
    </lineage>
</organism>
<dbReference type="InterPro" id="IPR005907">
    <property type="entry name" value="G1P_thy_trans_s"/>
</dbReference>
<name>A0A0B0ERL1_9BACT</name>
<dbReference type="AlphaFoldDB" id="A0A0B0ERL1"/>
<keyword evidence="7" id="KW-0460">Magnesium</keyword>
<comment type="caution">
    <text evidence="10">The sequence shown here is derived from an EMBL/GenBank/DDBJ whole genome shotgun (WGS) entry which is preliminary data.</text>
</comment>
<evidence type="ECO:0000256" key="3">
    <source>
        <dbReference type="ARBA" id="ARBA00012461"/>
    </source>
</evidence>
<dbReference type="SUPFAM" id="SSF53448">
    <property type="entry name" value="Nucleotide-diphospho-sugar transferases"/>
    <property type="match status" value="1"/>
</dbReference>
<feature type="non-terminal residue" evidence="10">
    <location>
        <position position="1"/>
    </location>
</feature>
<evidence type="ECO:0000256" key="7">
    <source>
        <dbReference type="ARBA" id="ARBA00022842"/>
    </source>
</evidence>
<dbReference type="GO" id="GO:0008879">
    <property type="term" value="F:glucose-1-phosphate thymidylyltransferase activity"/>
    <property type="evidence" value="ECO:0007669"/>
    <property type="project" value="UniProtKB-EC"/>
</dbReference>
<keyword evidence="6" id="KW-0479">Metal-binding</keyword>
<dbReference type="GO" id="GO:0046872">
    <property type="term" value="F:metal ion binding"/>
    <property type="evidence" value="ECO:0007669"/>
    <property type="project" value="UniProtKB-KW"/>
</dbReference>
<dbReference type="Pfam" id="PF00483">
    <property type="entry name" value="NTP_transferase"/>
    <property type="match status" value="1"/>
</dbReference>
<evidence type="ECO:0000313" key="11">
    <source>
        <dbReference type="Proteomes" id="UP000030652"/>
    </source>
</evidence>
<evidence type="ECO:0000256" key="6">
    <source>
        <dbReference type="ARBA" id="ARBA00022723"/>
    </source>
</evidence>
<evidence type="ECO:0000256" key="5">
    <source>
        <dbReference type="ARBA" id="ARBA00022695"/>
    </source>
</evidence>
<sequence>GLYFYDNRVVSIAKKIKPSHRGELEITSINSIYLEQNELNVSLLGRGYAWLDTGTYDSLVSASMFIKTVEERQGLKIGCIEEIAYRMGYISGDQLTGIASEINTSYGEYLLEIMREV</sequence>
<evidence type="ECO:0000256" key="4">
    <source>
        <dbReference type="ARBA" id="ARBA00022679"/>
    </source>
</evidence>
<dbReference type="InterPro" id="IPR029044">
    <property type="entry name" value="Nucleotide-diphossugar_trans"/>
</dbReference>
<dbReference type="Gene3D" id="3.90.550.10">
    <property type="entry name" value="Spore Coat Polysaccharide Biosynthesis Protein SpsA, Chain A"/>
    <property type="match status" value="1"/>
</dbReference>
<dbReference type="eggNOG" id="COG1209">
    <property type="taxonomic scope" value="Bacteria"/>
</dbReference>
<evidence type="ECO:0000313" key="10">
    <source>
        <dbReference type="EMBL" id="KHE93310.1"/>
    </source>
</evidence>
<comment type="similarity">
    <text evidence="2">Belongs to the glucose-1-phosphate thymidylyltransferase family.</text>
</comment>
<evidence type="ECO:0000259" key="9">
    <source>
        <dbReference type="Pfam" id="PF00483"/>
    </source>
</evidence>
<dbReference type="EMBL" id="JRYO01000061">
    <property type="protein sequence ID" value="KHE93310.1"/>
    <property type="molecule type" value="Genomic_DNA"/>
</dbReference>